<gene>
    <name evidence="3" type="ORF">A8135_14515</name>
    <name evidence="2" type="ORF">Ljam_0905</name>
</gene>
<accession>A0A0W0UGB4</accession>
<proteinExistence type="predicted"/>
<dbReference type="PATRIC" id="fig|455.5.peg.963"/>
<evidence type="ECO:0000313" key="2">
    <source>
        <dbReference type="EMBL" id="KTD06710.1"/>
    </source>
</evidence>
<keyword evidence="5" id="KW-1185">Reference proteome</keyword>
<reference evidence="2 4" key="1">
    <citation type="submission" date="2015-11" db="EMBL/GenBank/DDBJ databases">
        <title>Genomic analysis of 38 Legionella species identifies large and diverse effector repertoires.</title>
        <authorList>
            <person name="Burstein D."/>
            <person name="Amaro F."/>
            <person name="Zusman T."/>
            <person name="Lifshitz Z."/>
            <person name="Cohen O."/>
            <person name="Gilbert J.A."/>
            <person name="Pupko T."/>
            <person name="Shuman H.A."/>
            <person name="Segal G."/>
        </authorList>
    </citation>
    <scope>NUCLEOTIDE SEQUENCE [LARGE SCALE GENOMIC DNA]</scope>
    <source>
        <strain evidence="2 4">JA-26-G1-E2</strain>
    </source>
</reference>
<evidence type="ECO:0000313" key="3">
    <source>
        <dbReference type="EMBL" id="OCH97378.1"/>
    </source>
</evidence>
<dbReference type="EMBL" id="LYOZ01000039">
    <property type="protein sequence ID" value="OCH97378.1"/>
    <property type="molecule type" value="Genomic_DNA"/>
</dbReference>
<evidence type="ECO:0000313" key="4">
    <source>
        <dbReference type="Proteomes" id="UP000054715"/>
    </source>
</evidence>
<evidence type="ECO:0000313" key="5">
    <source>
        <dbReference type="Proteomes" id="UP000093336"/>
    </source>
</evidence>
<protein>
    <submittedName>
        <fullName evidence="2">Uncharacterized protein</fullName>
    </submittedName>
</protein>
<dbReference type="Proteomes" id="UP000054715">
    <property type="component" value="Unassembled WGS sequence"/>
</dbReference>
<dbReference type="OrthoDB" id="5641564at2"/>
<feature type="signal peptide" evidence="1">
    <location>
        <begin position="1"/>
        <end position="22"/>
    </location>
</feature>
<dbReference type="RefSeq" id="WP_058448951.1">
    <property type="nucleotide sequence ID" value="NZ_CAAAJF010000012.1"/>
</dbReference>
<reference evidence="3 5" key="2">
    <citation type="submission" date="2016-05" db="EMBL/GenBank/DDBJ databases">
        <authorList>
            <person name="Prochazka B."/>
            <person name="Indra A."/>
            <person name="Hasenberger P."/>
            <person name="Blaschitz M."/>
            <person name="Wagner L."/>
            <person name="Wewalka G."/>
            <person name="Sorschag S."/>
            <person name="Schmid D."/>
            <person name="Ruppitsch W."/>
        </authorList>
    </citation>
    <scope>NUCLEOTIDE SEQUENCE [LARGE SCALE GENOMIC DNA]</scope>
    <source>
        <strain evidence="3 5">974010_12</strain>
    </source>
</reference>
<evidence type="ECO:0000256" key="1">
    <source>
        <dbReference type="SAM" id="SignalP"/>
    </source>
</evidence>
<sequence>MLRKLGYSLFCAGVLFSANALAINHNLAAGINVEYELAPNTPEEFINSWFWSITSTCTIRTKDARDTIFVEALKKTGKINNITLSQGDTLLVEVHSGDKVVITADSGSKVRLTNQGQSTVFADCTT</sequence>
<name>A0A0W0UGB4_9GAMM</name>
<organism evidence="2 4">
    <name type="scientific">Legionella jamestowniensis</name>
    <dbReference type="NCBI Taxonomy" id="455"/>
    <lineage>
        <taxon>Bacteria</taxon>
        <taxon>Pseudomonadati</taxon>
        <taxon>Pseudomonadota</taxon>
        <taxon>Gammaproteobacteria</taxon>
        <taxon>Legionellales</taxon>
        <taxon>Legionellaceae</taxon>
        <taxon>Legionella</taxon>
    </lineage>
</organism>
<keyword evidence="1" id="KW-0732">Signal</keyword>
<dbReference type="Proteomes" id="UP000093336">
    <property type="component" value="Unassembled WGS sequence"/>
</dbReference>
<dbReference type="STRING" id="455.Ljam_0905"/>
<comment type="caution">
    <text evidence="2">The sequence shown here is derived from an EMBL/GenBank/DDBJ whole genome shotgun (WGS) entry which is preliminary data.</text>
</comment>
<feature type="chain" id="PRO_5006914063" evidence="1">
    <location>
        <begin position="23"/>
        <end position="126"/>
    </location>
</feature>
<dbReference type="AlphaFoldDB" id="A0A0W0UGB4"/>
<dbReference type="EMBL" id="LNYG01000013">
    <property type="protein sequence ID" value="KTD06710.1"/>
    <property type="molecule type" value="Genomic_DNA"/>
</dbReference>